<proteinExistence type="inferred from homology"/>
<name>A0A415E0R4_9FIRM</name>
<dbReference type="Proteomes" id="UP000284841">
    <property type="component" value="Unassembled WGS sequence"/>
</dbReference>
<evidence type="ECO:0000259" key="9">
    <source>
        <dbReference type="Pfam" id="PF14748"/>
    </source>
</evidence>
<feature type="binding site" evidence="7">
    <location>
        <begin position="70"/>
        <end position="73"/>
    </location>
    <ligand>
        <name>NADP(+)</name>
        <dbReference type="ChEBI" id="CHEBI:58349"/>
    </ligand>
</feature>
<dbReference type="Pfam" id="PF03807">
    <property type="entry name" value="F420_oxidored"/>
    <property type="match status" value="1"/>
</dbReference>
<dbReference type="HAMAP" id="MF_01925">
    <property type="entry name" value="P5C_reductase"/>
    <property type="match status" value="1"/>
</dbReference>
<keyword evidence="2 5" id="KW-0641">Proline biosynthesis</keyword>
<comment type="similarity">
    <text evidence="1 5">Belongs to the pyrroline-5-carboxylate reductase family.</text>
</comment>
<dbReference type="RefSeq" id="WP_118335757.1">
    <property type="nucleotide sequence ID" value="NZ_AP025567.1"/>
</dbReference>
<dbReference type="OrthoDB" id="9805754at2"/>
<dbReference type="InterPro" id="IPR008927">
    <property type="entry name" value="6-PGluconate_DH-like_C_sf"/>
</dbReference>
<evidence type="ECO:0000256" key="6">
    <source>
        <dbReference type="NCBIfam" id="TIGR00112"/>
    </source>
</evidence>
<dbReference type="GO" id="GO:0055129">
    <property type="term" value="P:L-proline biosynthetic process"/>
    <property type="evidence" value="ECO:0007669"/>
    <property type="project" value="UniProtKB-UniRule"/>
</dbReference>
<comment type="caution">
    <text evidence="10">The sequence shown here is derived from an EMBL/GenBank/DDBJ whole genome shotgun (WGS) entry which is preliminary data.</text>
</comment>
<sequence>MSKKIVFCGGGNMAEGVMRSLIQREVVKSENISVSELNTARCEYLKETYGVNAMVDAKEAMKEADMIIIAVLPKIVPVVARTIKEAAKAETVVLSIAAGVTIASMEEMLGADRKIVRVMPNTLGQSGNGHSAVCLNGNVNEEEKAFALQVLEALGQTILLPENMFGEFTAYSCSGPMWLYQMADVLIDAGVYAGFSRSDARKMVIKNMLGVAMILDESGDEPKSRVSEMCSPGGVTIEGYKSLVDEGFASAVMTSVDKAVKKANAI</sequence>
<keyword evidence="4 5" id="KW-0560">Oxidoreductase</keyword>
<dbReference type="InterPro" id="IPR028939">
    <property type="entry name" value="P5C_Rdtase_cat_N"/>
</dbReference>
<dbReference type="EC" id="1.5.1.2" evidence="5 6"/>
<dbReference type="GO" id="GO:0005737">
    <property type="term" value="C:cytoplasm"/>
    <property type="evidence" value="ECO:0007669"/>
    <property type="project" value="UniProtKB-SubCell"/>
</dbReference>
<comment type="pathway">
    <text evidence="5">Amino-acid biosynthesis; L-proline biosynthesis; L-proline from L-glutamate 5-semialdehyde: step 1/1.</text>
</comment>
<evidence type="ECO:0000256" key="7">
    <source>
        <dbReference type="PIRSR" id="PIRSR000193-1"/>
    </source>
</evidence>
<evidence type="ECO:0000256" key="2">
    <source>
        <dbReference type="ARBA" id="ARBA00022650"/>
    </source>
</evidence>
<organism evidence="10 11">
    <name type="scientific">Emergencia timonensis</name>
    <dbReference type="NCBI Taxonomy" id="1776384"/>
    <lineage>
        <taxon>Bacteria</taxon>
        <taxon>Bacillati</taxon>
        <taxon>Bacillota</taxon>
        <taxon>Clostridia</taxon>
        <taxon>Peptostreptococcales</taxon>
        <taxon>Anaerovoracaceae</taxon>
        <taxon>Emergencia</taxon>
    </lineage>
</organism>
<evidence type="ECO:0000256" key="1">
    <source>
        <dbReference type="ARBA" id="ARBA00005525"/>
    </source>
</evidence>
<evidence type="ECO:0000256" key="4">
    <source>
        <dbReference type="ARBA" id="ARBA00023002"/>
    </source>
</evidence>
<dbReference type="InterPro" id="IPR036291">
    <property type="entry name" value="NAD(P)-bd_dom_sf"/>
</dbReference>
<dbReference type="GO" id="GO:0004735">
    <property type="term" value="F:pyrroline-5-carboxylate reductase activity"/>
    <property type="evidence" value="ECO:0007669"/>
    <property type="project" value="UniProtKB-UniRule"/>
</dbReference>
<keyword evidence="5" id="KW-0963">Cytoplasm</keyword>
<dbReference type="SUPFAM" id="SSF48179">
    <property type="entry name" value="6-phosphogluconate dehydrogenase C-terminal domain-like"/>
    <property type="match status" value="1"/>
</dbReference>
<keyword evidence="5" id="KW-0028">Amino-acid biosynthesis</keyword>
<evidence type="ECO:0000313" key="10">
    <source>
        <dbReference type="EMBL" id="RHJ87216.1"/>
    </source>
</evidence>
<accession>A0A415E0R4</accession>
<dbReference type="NCBIfam" id="TIGR00112">
    <property type="entry name" value="proC"/>
    <property type="match status" value="1"/>
</dbReference>
<comment type="subcellular location">
    <subcellularLocation>
        <location evidence="5">Cytoplasm</location>
    </subcellularLocation>
</comment>
<reference evidence="10 11" key="1">
    <citation type="submission" date="2018-08" db="EMBL/GenBank/DDBJ databases">
        <title>A genome reference for cultivated species of the human gut microbiota.</title>
        <authorList>
            <person name="Zou Y."/>
            <person name="Xue W."/>
            <person name="Luo G."/>
        </authorList>
    </citation>
    <scope>NUCLEOTIDE SEQUENCE [LARGE SCALE GENOMIC DNA]</scope>
    <source>
        <strain evidence="10 11">AM07-24</strain>
    </source>
</reference>
<feature type="domain" description="Pyrroline-5-carboxylate reductase dimerisation" evidence="9">
    <location>
        <begin position="162"/>
        <end position="264"/>
    </location>
</feature>
<protein>
    <recommendedName>
        <fullName evidence="5 6">Pyrroline-5-carboxylate reductase</fullName>
        <shortName evidence="5">P5C reductase</shortName>
        <shortName evidence="5">P5CR</shortName>
        <ecNumber evidence="5 6">1.5.1.2</ecNumber>
    </recommendedName>
    <alternativeName>
        <fullName evidence="5">PCA reductase</fullName>
    </alternativeName>
</protein>
<comment type="catalytic activity">
    <reaction evidence="5">
        <text>L-proline + NAD(+) = (S)-1-pyrroline-5-carboxylate + NADH + 2 H(+)</text>
        <dbReference type="Rhea" id="RHEA:14105"/>
        <dbReference type="ChEBI" id="CHEBI:15378"/>
        <dbReference type="ChEBI" id="CHEBI:17388"/>
        <dbReference type="ChEBI" id="CHEBI:57540"/>
        <dbReference type="ChEBI" id="CHEBI:57945"/>
        <dbReference type="ChEBI" id="CHEBI:60039"/>
        <dbReference type="EC" id="1.5.1.2"/>
    </reaction>
</comment>
<evidence type="ECO:0000313" key="11">
    <source>
        <dbReference type="Proteomes" id="UP000284841"/>
    </source>
</evidence>
<evidence type="ECO:0000256" key="3">
    <source>
        <dbReference type="ARBA" id="ARBA00022857"/>
    </source>
</evidence>
<comment type="function">
    <text evidence="5">Catalyzes the reduction of 1-pyrroline-5-carboxylate (PCA) to L-proline.</text>
</comment>
<dbReference type="Pfam" id="PF14748">
    <property type="entry name" value="P5CR_dimer"/>
    <property type="match status" value="1"/>
</dbReference>
<keyword evidence="11" id="KW-1185">Reference proteome</keyword>
<comment type="catalytic activity">
    <reaction evidence="5">
        <text>L-proline + NADP(+) = (S)-1-pyrroline-5-carboxylate + NADPH + 2 H(+)</text>
        <dbReference type="Rhea" id="RHEA:14109"/>
        <dbReference type="ChEBI" id="CHEBI:15378"/>
        <dbReference type="ChEBI" id="CHEBI:17388"/>
        <dbReference type="ChEBI" id="CHEBI:57783"/>
        <dbReference type="ChEBI" id="CHEBI:58349"/>
        <dbReference type="ChEBI" id="CHEBI:60039"/>
        <dbReference type="EC" id="1.5.1.2"/>
    </reaction>
</comment>
<dbReference type="UniPathway" id="UPA00098">
    <property type="reaction ID" value="UER00361"/>
</dbReference>
<dbReference type="AlphaFoldDB" id="A0A415E0R4"/>
<dbReference type="PANTHER" id="PTHR11645:SF0">
    <property type="entry name" value="PYRROLINE-5-CARBOXYLATE REDUCTASE 3"/>
    <property type="match status" value="1"/>
</dbReference>
<dbReference type="Gene3D" id="3.40.50.720">
    <property type="entry name" value="NAD(P)-binding Rossmann-like Domain"/>
    <property type="match status" value="1"/>
</dbReference>
<feature type="domain" description="Pyrroline-5-carboxylate reductase catalytic N-terminal" evidence="8">
    <location>
        <begin position="4"/>
        <end position="99"/>
    </location>
</feature>
<dbReference type="InterPro" id="IPR000304">
    <property type="entry name" value="Pyrroline-COOH_reductase"/>
</dbReference>
<keyword evidence="3 5" id="KW-0521">NADP</keyword>
<dbReference type="PANTHER" id="PTHR11645">
    <property type="entry name" value="PYRROLINE-5-CARBOXYLATE REDUCTASE"/>
    <property type="match status" value="1"/>
</dbReference>
<dbReference type="SUPFAM" id="SSF51735">
    <property type="entry name" value="NAD(P)-binding Rossmann-fold domains"/>
    <property type="match status" value="1"/>
</dbReference>
<dbReference type="STRING" id="1776384.GCA_900086585_00683"/>
<dbReference type="PIRSF" id="PIRSF000193">
    <property type="entry name" value="Pyrrol-5-carb_rd"/>
    <property type="match status" value="1"/>
</dbReference>
<gene>
    <name evidence="5 10" type="primary">proC</name>
    <name evidence="10" type="ORF">DW099_10975</name>
</gene>
<dbReference type="InterPro" id="IPR029036">
    <property type="entry name" value="P5CR_dimer"/>
</dbReference>
<dbReference type="EMBL" id="QRMS01000003">
    <property type="protein sequence ID" value="RHJ87216.1"/>
    <property type="molecule type" value="Genomic_DNA"/>
</dbReference>
<evidence type="ECO:0000259" key="8">
    <source>
        <dbReference type="Pfam" id="PF03807"/>
    </source>
</evidence>
<dbReference type="Gene3D" id="1.10.3730.10">
    <property type="entry name" value="ProC C-terminal domain-like"/>
    <property type="match status" value="1"/>
</dbReference>
<evidence type="ECO:0000256" key="5">
    <source>
        <dbReference type="HAMAP-Rule" id="MF_01925"/>
    </source>
</evidence>